<dbReference type="InterPro" id="IPR023271">
    <property type="entry name" value="Aquaporin-like"/>
</dbReference>
<evidence type="ECO:0000256" key="3">
    <source>
        <dbReference type="ARBA" id="ARBA00022989"/>
    </source>
</evidence>
<dbReference type="GO" id="GO:0016787">
    <property type="term" value="F:hydrolase activity"/>
    <property type="evidence" value="ECO:0007669"/>
    <property type="project" value="InterPro"/>
</dbReference>
<evidence type="ECO:0000256" key="6">
    <source>
        <dbReference type="SAM" id="Phobius"/>
    </source>
</evidence>
<feature type="transmembrane region" description="Helical" evidence="6">
    <location>
        <begin position="631"/>
        <end position="650"/>
    </location>
</feature>
<dbReference type="PANTHER" id="PTHR47002">
    <property type="entry name" value="AQUAPORIN-LIKE"/>
    <property type="match status" value="1"/>
</dbReference>
<dbReference type="SUPFAM" id="SSF81338">
    <property type="entry name" value="Aquaporin-like"/>
    <property type="match status" value="1"/>
</dbReference>
<dbReference type="InterPro" id="IPR013094">
    <property type="entry name" value="AB_hydrolase_3"/>
</dbReference>
<sequence>MAPSSEILASAQPDPDFLQILKSSSPPPLPTNVDIPTLRATSNKHKNEARDALGGPPPNLTERDIEIPVRDGSSILAYVYSPSDVVPGDELPIFLFFHGGGFCLGTRHDDMESNRILALKAGIIIVCLDYRLAPECPFPQAIHDGVDALQWIAQNPTQLHPSASPSAGLIIGGTSAGANIANGVVYLNRDLGSSAKVTGQFLGVGPLLPPPFVPEKYKDDYVSHEQNKHVTIPPEELARAFVAAYKPDPNSPIAVPAVHPSGHSGIPPTYFQVCGLDGLRDESIIYERILQHDNIPTRLDLYPGLPHHFWEFFPQLTKQVEKRTNDTVEGIKCCNSEFGFSYGNFRRKDNLRKGRHSEYPLFPTDLLISTGIHLNLVESPFLANRRKARDSGDVEARPSSEPSGPHYQSYSQPFAGRLGANQAYVVEGGTSEDDHLLHHAPDATPHMSFWELMDMRPIKNLDLWKAALIEGIGTLLFVYITIWVNISPDIAPAAPTQRFGSFDNAAFLGPLIGGMTNLIFITLFITSFGAISGAHFNPLITFATFCARLCSLPRLILYVAAQIGGGALAGLLVRASWGGRDFKVGGCWLFTDIVPPKEIFVVELVSATLLLFLAFGVGLDPRQAKIIGPALGPFMVGLSVGTMSFASAFARYGYGGAGLNPARCMGAFVGSRFPSWHWIHWVADGIACIIHGVCYYFIPPWTEVRQ</sequence>
<feature type="transmembrane region" description="Helical" evidence="6">
    <location>
        <begin position="678"/>
        <end position="698"/>
    </location>
</feature>
<feature type="transmembrane region" description="Helical" evidence="6">
    <location>
        <begin position="599"/>
        <end position="619"/>
    </location>
</feature>
<evidence type="ECO:0000256" key="2">
    <source>
        <dbReference type="ARBA" id="ARBA00022692"/>
    </source>
</evidence>
<dbReference type="AlphaFoldDB" id="F9G6J3"/>
<reference evidence="8" key="1">
    <citation type="journal article" date="2012" name="Mol. Plant Microbe Interact.">
        <title>A highly conserved effector in Fusarium oxysporum is required for full virulence on Arabidopsis.</title>
        <authorList>
            <person name="Thatcher L.F."/>
            <person name="Gardiner D.M."/>
            <person name="Kazan K."/>
            <person name="Manners J."/>
        </authorList>
    </citation>
    <scope>NUCLEOTIDE SEQUENCE [LARGE SCALE GENOMIC DNA]</scope>
    <source>
        <strain evidence="8">Fo5176</strain>
    </source>
</reference>
<dbReference type="InterPro" id="IPR000425">
    <property type="entry name" value="MIP"/>
</dbReference>
<dbReference type="SUPFAM" id="SSF53474">
    <property type="entry name" value="alpha/beta-Hydrolases"/>
    <property type="match status" value="1"/>
</dbReference>
<dbReference type="GO" id="GO:0016020">
    <property type="term" value="C:membrane"/>
    <property type="evidence" value="ECO:0007669"/>
    <property type="project" value="UniProtKB-SubCell"/>
</dbReference>
<feature type="region of interest" description="Disordered" evidence="5">
    <location>
        <begin position="1"/>
        <end position="61"/>
    </location>
</feature>
<dbReference type="Pfam" id="PF07859">
    <property type="entry name" value="Abhydrolase_3"/>
    <property type="match status" value="1"/>
</dbReference>
<dbReference type="GO" id="GO:0015267">
    <property type="term" value="F:channel activity"/>
    <property type="evidence" value="ECO:0007669"/>
    <property type="project" value="InterPro"/>
</dbReference>
<evidence type="ECO:0000256" key="1">
    <source>
        <dbReference type="ARBA" id="ARBA00004141"/>
    </source>
</evidence>
<dbReference type="OrthoDB" id="3222at2759"/>
<feature type="transmembrane region" description="Helical" evidence="6">
    <location>
        <begin position="555"/>
        <end position="579"/>
    </location>
</feature>
<evidence type="ECO:0000259" key="7">
    <source>
        <dbReference type="Pfam" id="PF07859"/>
    </source>
</evidence>
<accession>F9G6J3</accession>
<gene>
    <name evidence="8" type="ORF">FOXB_14275</name>
</gene>
<keyword evidence="2 6" id="KW-0812">Transmembrane</keyword>
<evidence type="ECO:0000256" key="4">
    <source>
        <dbReference type="ARBA" id="ARBA00023136"/>
    </source>
</evidence>
<comment type="caution">
    <text evidence="8">The sequence shown here is derived from an EMBL/GenBank/DDBJ whole genome shotgun (WGS) entry which is preliminary data.</text>
</comment>
<dbReference type="PANTHER" id="PTHR47002:SF2">
    <property type="entry name" value="AQUAPORIN AQPAE.A-LIKE"/>
    <property type="match status" value="1"/>
</dbReference>
<feature type="compositionally biased region" description="Basic and acidic residues" evidence="5">
    <location>
        <begin position="389"/>
        <end position="398"/>
    </location>
</feature>
<evidence type="ECO:0000256" key="5">
    <source>
        <dbReference type="SAM" id="MobiDB-lite"/>
    </source>
</evidence>
<dbReference type="PRINTS" id="PR00783">
    <property type="entry name" value="MINTRINSICP"/>
</dbReference>
<proteinExistence type="predicted"/>
<keyword evidence="4 6" id="KW-0472">Membrane</keyword>
<evidence type="ECO:0000313" key="8">
    <source>
        <dbReference type="EMBL" id="EGU75229.1"/>
    </source>
</evidence>
<dbReference type="Gene3D" id="3.40.50.1820">
    <property type="entry name" value="alpha/beta hydrolase"/>
    <property type="match status" value="1"/>
</dbReference>
<feature type="region of interest" description="Disordered" evidence="5">
    <location>
        <begin position="388"/>
        <end position="408"/>
    </location>
</feature>
<protein>
    <recommendedName>
        <fullName evidence="7">Alpha/beta hydrolase fold-3 domain-containing protein</fullName>
    </recommendedName>
</protein>
<dbReference type="STRING" id="660025.F9G6J3"/>
<dbReference type="Gene3D" id="1.20.1080.10">
    <property type="entry name" value="Glycerol uptake facilitator protein"/>
    <property type="match status" value="1"/>
</dbReference>
<name>F9G6J3_FUSOF</name>
<dbReference type="InterPro" id="IPR029058">
    <property type="entry name" value="AB_hydrolase_fold"/>
</dbReference>
<feature type="domain" description="Alpha/beta hydrolase fold-3" evidence="7">
    <location>
        <begin position="95"/>
        <end position="310"/>
    </location>
</feature>
<comment type="subcellular location">
    <subcellularLocation>
        <location evidence="1">Membrane</location>
        <topology evidence="1">Multi-pass membrane protein</topology>
    </subcellularLocation>
</comment>
<dbReference type="Pfam" id="PF00230">
    <property type="entry name" value="MIP"/>
    <property type="match status" value="1"/>
</dbReference>
<feature type="transmembrane region" description="Helical" evidence="6">
    <location>
        <begin position="506"/>
        <end position="534"/>
    </location>
</feature>
<organism evidence="8">
    <name type="scientific">Fusarium oxysporum (strain Fo5176)</name>
    <name type="common">Fusarium vascular wilt</name>
    <dbReference type="NCBI Taxonomy" id="660025"/>
    <lineage>
        <taxon>Eukaryota</taxon>
        <taxon>Fungi</taxon>
        <taxon>Dikarya</taxon>
        <taxon>Ascomycota</taxon>
        <taxon>Pezizomycotina</taxon>
        <taxon>Sordariomycetes</taxon>
        <taxon>Hypocreomycetidae</taxon>
        <taxon>Hypocreales</taxon>
        <taxon>Nectriaceae</taxon>
        <taxon>Fusarium</taxon>
        <taxon>Fusarium oxysporum species complex</taxon>
    </lineage>
</organism>
<dbReference type="EMBL" id="AFQF01003534">
    <property type="protein sequence ID" value="EGU75229.1"/>
    <property type="molecule type" value="Genomic_DNA"/>
</dbReference>
<keyword evidence="3 6" id="KW-1133">Transmembrane helix</keyword>
<dbReference type="PaxDb" id="5507-FOXG_12137P0"/>